<evidence type="ECO:0000259" key="2">
    <source>
        <dbReference type="PROSITE" id="PS50853"/>
    </source>
</evidence>
<dbReference type="Gene3D" id="2.60.120.260">
    <property type="entry name" value="Galactose-binding domain-like"/>
    <property type="match status" value="4"/>
</dbReference>
<dbReference type="SUPFAM" id="SSF49899">
    <property type="entry name" value="Concanavalin A-like lectins/glucanases"/>
    <property type="match status" value="2"/>
</dbReference>
<proteinExistence type="predicted"/>
<dbReference type="SUPFAM" id="SSF49785">
    <property type="entry name" value="Galactose-binding domain-like"/>
    <property type="match status" value="4"/>
</dbReference>
<dbReference type="PANTHER" id="PTHR45713:SF6">
    <property type="entry name" value="F5_8 TYPE C DOMAIN-CONTAINING PROTEIN"/>
    <property type="match status" value="1"/>
</dbReference>
<sequence length="2204" mass="239252">MKFLVRSERWSSGNGRRISYVRHRDGIRMKLKKAICAIVLTGVCHGSPVVVLDASSPESVEVNASQNVLLWNDVSGSNLDAIPNNASPVFPDPVRLGNGHLGIGISQSQSGGFKLLNALQADTLLDFSVATNRPKGFSALMAVKLKSLPGSTAAVMGNTSTPAGSGFAIQLAPSGLLTASLGTATVSSSQGGGALLQAGDTVVIAVVYNGEAQKLSIYESRNKQVQTLAVNRGDFGIGNDLYFGRATAAGVGVSAVVGEVQLFERPLSTAQLGEETLRMEQKWVTGSAPIQHLSVEDPADLQTSASTLTSWLDRSGSGNNASAESGSMLFPGTADPATGVRALNARTGSETLSLFNAAGQDTWLNFSGAASGKSGFTVLLAFKPSAFVADWNDLLGNDSDFPNPGFVMRTSSTGQPVVSLGGTDLRASTQITAGDTVFYAVRYDAVAGQYLFWNSKNNETLLRTLAAGDFSGSMPLRLGRSDNAGRHFQGDFLETKIFDSKISEAQLEQEKAAMNAKWKPAVLPVEVLGAEGTTEERQFHLDASQLSAAEDLWFQVNSLTYQDKGSIRINDEPWLPLNHTTTVVQAQEMARGGMVHGGFNTIRFKIPANGLREGLNRIQFRFDESDTISIGYRVVRFNVLDASGVKLLPPSRFAEDDPSTWQAPFTDQASIDEGERIWRGVTDLVTKAQGGRGRQLWNHYKAEGTNGWWYGYDLPVRKTIQAACTDCHTQDGRDLEMFSYSNRSIIERSKFHNLTTLEGQKVASYIRSLSARFANVDRAGRPWNPPYQPGPSVASRPIHEWAAGAGLDAVLDNDSDMAPYLFPNGMGDDKLDALFDTDGNYDSTLLPLAIQFPDWKHWLPMVHPMDAFTGDTYTPGVPIYFDDNMPRNPRKALVDFRNYLLTMPTDPAAKEQFLLTRRGEYLSKHTTMNGHFRFFFAVGTVDEHWRSENGLAQQALPSDMPREFAATSLSRLLSVRNFEWANEFDLQDKAHLFTDFDAIDHPQPRQWISSAFAVYPVGPHFQAAVEEVYKGQQIPANSRNFFGQSGATGTYESTNWYEIQAVLNAGQARMGGRADPVDYNYQQPLIVEACQESGVLEPFRYMHTAARMYQTKIDSRSYAPDDGSGFLIRNMGPWYLFPNVGSSPLAMMAKFNETEPGLGTRMVNAHLRQFNEEMRKPGYELEDWMRTTELPEGSQNVSNVLDDPGTEDFWSWSSRFYEAIPSFVQMGTDPVELNSLLSWCSRAWPYISWEAARNQWYATASRNSSNASRALDGVIGTRWDTGQSQANGQWFQLDLLAVRTFDRIVLDQGSSSGDWPRGYRINVSNDGINWGSAVATGVGTSGVTTISFGTRSARYIRITQTGSNGGYWSIHELGLYNAGTKLAPGGAPTGLAGAITQPRQIDLTWQPSTGSGNYNIKRSTNPGGPYTLIASNVASTSYVDAGLQEGTYYHYVVSQGAGTGESPDSIELRMMTADGRLDASGWVASASRNSSTAGNAIDRTIETRWTTGQGQTSGQWFRLDMLSARSFNRITLNQGSSVSEWPRGYQIHVSNDGTNWGSVIASGAGATGLITIDFPTQSARYIRITQTASNSSNWSIHELSVYNVGVTVPPNATPTGLLATAIYHKQIDLTWQPATGSGSYNVKRSTNPGGPYTLIASNVLATSYVDTGLEGSTSYYYVVSQGSGTAESPNSAELSVTTTNGRLDQTGWLASASRNTSNAGRAIDLTISTRWDTGQAQVPGQWFQLDMLTARTFDKIVLDQGTSANDWPRGYQVHVSNDGINWGIPVATGVGTSGITTITFAPQSARYIRITQTGTVAGLYWSIHELSIHHLGAGAPSNATPTGLVASATHHRQIDLAWQPAAGSGSYNIKRSATQGGPYTLIASNVLSTSYVDTGLEPSTYYHYVVSQGTGTGESPNSAELRVTTTDGRLDSTGWLASASRNTSNAGRAIDRTISTRWDTAETQRPGQWFRLDMLAVRSFNRITLDQGSSANDWPRGYEIHVSNDGVNWGSPIVSGTGAAGLVTIDFPTQSARYIRITQTGTVAGLYWSIHELEVYNIQPPPTQPSLPVGMAGWIARFEVTDQTQTGDDDGDGIANLWEFLFSATPPFQPLDPTINDSGALNQSASVDVSGHMRLHLTVPNIFPEGLSVRVQGSNDLINWGPVATDGGIDADNGDGTSTRVWTQINPTGSDAAMRFMRAEVIED</sequence>
<dbReference type="EMBL" id="CP051774">
    <property type="protein sequence ID" value="QJE98797.1"/>
    <property type="molecule type" value="Genomic_DNA"/>
</dbReference>
<dbReference type="Proteomes" id="UP000501812">
    <property type="component" value="Chromosome"/>
</dbReference>
<dbReference type="InterPro" id="IPR008979">
    <property type="entry name" value="Galactose-bd-like_sf"/>
</dbReference>
<feature type="domain" description="F5/8 type C" evidence="1">
    <location>
        <begin position="1240"/>
        <end position="1378"/>
    </location>
</feature>
<dbReference type="InterPro" id="IPR013783">
    <property type="entry name" value="Ig-like_fold"/>
</dbReference>
<dbReference type="PROSITE" id="PS50022">
    <property type="entry name" value="FA58C_3"/>
    <property type="match status" value="4"/>
</dbReference>
<dbReference type="InterPro" id="IPR000421">
    <property type="entry name" value="FA58C"/>
</dbReference>
<dbReference type="SUPFAM" id="SSF49265">
    <property type="entry name" value="Fibronectin type III"/>
    <property type="match status" value="2"/>
</dbReference>
<dbReference type="Pfam" id="PF00754">
    <property type="entry name" value="F5_F8_type_C"/>
    <property type="match status" value="4"/>
</dbReference>
<dbReference type="SMART" id="SM00060">
    <property type="entry name" value="FN3"/>
    <property type="match status" value="3"/>
</dbReference>
<keyword evidence="4" id="KW-1185">Reference proteome</keyword>
<name>A0A858RP44_9BACT</name>
<dbReference type="InterPro" id="IPR003961">
    <property type="entry name" value="FN3_dom"/>
</dbReference>
<feature type="domain" description="Fibronectin type-III" evidence="2">
    <location>
        <begin position="1613"/>
        <end position="1701"/>
    </location>
</feature>
<dbReference type="InterPro" id="IPR051941">
    <property type="entry name" value="BG_Antigen-Binding_Lectin"/>
</dbReference>
<evidence type="ECO:0000313" key="4">
    <source>
        <dbReference type="Proteomes" id="UP000501812"/>
    </source>
</evidence>
<dbReference type="PROSITE" id="PS50853">
    <property type="entry name" value="FN3"/>
    <property type="match status" value="3"/>
</dbReference>
<gene>
    <name evidence="3" type="ORF">HHL09_24465</name>
</gene>
<accession>A0A858RP44</accession>
<feature type="domain" description="Fibronectin type-III" evidence="2">
    <location>
        <begin position="1384"/>
        <end position="1475"/>
    </location>
</feature>
<feature type="domain" description="Fibronectin type-III" evidence="2">
    <location>
        <begin position="1840"/>
        <end position="1928"/>
    </location>
</feature>
<reference evidence="3 4" key="1">
    <citation type="submission" date="2020-04" db="EMBL/GenBank/DDBJ databases">
        <title>Luteolibacter sp. G-1-1-1 isolated from soil.</title>
        <authorList>
            <person name="Dahal R.H."/>
        </authorList>
    </citation>
    <scope>NUCLEOTIDE SEQUENCE [LARGE SCALE GENOMIC DNA]</scope>
    <source>
        <strain evidence="3 4">G-1-1-1</strain>
    </source>
</reference>
<dbReference type="InterPro" id="IPR036116">
    <property type="entry name" value="FN3_sf"/>
</dbReference>
<dbReference type="CDD" id="cd00063">
    <property type="entry name" value="FN3"/>
    <property type="match status" value="3"/>
</dbReference>
<evidence type="ECO:0000313" key="3">
    <source>
        <dbReference type="EMBL" id="QJE98797.1"/>
    </source>
</evidence>
<dbReference type="InterPro" id="IPR013320">
    <property type="entry name" value="ConA-like_dom_sf"/>
</dbReference>
<feature type="domain" description="F5/8 type C" evidence="1">
    <location>
        <begin position="1918"/>
        <end position="2058"/>
    </location>
</feature>
<dbReference type="Gene3D" id="2.60.40.10">
    <property type="entry name" value="Immunoglobulins"/>
    <property type="match status" value="3"/>
</dbReference>
<organism evidence="3 4">
    <name type="scientific">Luteolibacter luteus</name>
    <dbReference type="NCBI Taxonomy" id="2728835"/>
    <lineage>
        <taxon>Bacteria</taxon>
        <taxon>Pseudomonadati</taxon>
        <taxon>Verrucomicrobiota</taxon>
        <taxon>Verrucomicrobiia</taxon>
        <taxon>Verrucomicrobiales</taxon>
        <taxon>Verrucomicrobiaceae</taxon>
        <taxon>Luteolibacter</taxon>
    </lineage>
</organism>
<feature type="domain" description="F5/8 type C" evidence="1">
    <location>
        <begin position="1691"/>
        <end position="1833"/>
    </location>
</feature>
<dbReference type="RefSeq" id="WP_169457284.1">
    <property type="nucleotide sequence ID" value="NZ_CP051774.1"/>
</dbReference>
<feature type="domain" description="F5/8 type C" evidence="1">
    <location>
        <begin position="1459"/>
        <end position="1604"/>
    </location>
</feature>
<evidence type="ECO:0008006" key="5">
    <source>
        <dbReference type="Google" id="ProtNLM"/>
    </source>
</evidence>
<dbReference type="PANTHER" id="PTHR45713">
    <property type="entry name" value="FTP DOMAIN-CONTAINING PROTEIN"/>
    <property type="match status" value="1"/>
</dbReference>
<protein>
    <recommendedName>
        <fullName evidence="5">F5/8 type C domain-containing protein</fullName>
    </recommendedName>
</protein>
<evidence type="ECO:0000259" key="1">
    <source>
        <dbReference type="PROSITE" id="PS50022"/>
    </source>
</evidence>
<dbReference type="KEGG" id="luo:HHL09_24465"/>